<dbReference type="InterPro" id="IPR003661">
    <property type="entry name" value="HisK_dim/P_dom"/>
</dbReference>
<keyword evidence="10" id="KW-0472">Membrane</keyword>
<reference evidence="13 14" key="1">
    <citation type="submission" date="2020-08" db="EMBL/GenBank/DDBJ databases">
        <title>Oceanospirillum sp. nov. isolated from marine sediment.</title>
        <authorList>
            <person name="Ji X."/>
        </authorList>
    </citation>
    <scope>NUCLEOTIDE SEQUENCE [LARGE SCALE GENOMIC DNA]</scope>
    <source>
        <strain evidence="13 14">D5</strain>
    </source>
</reference>
<dbReference type="InterPro" id="IPR036097">
    <property type="entry name" value="HisK_dim/P_sf"/>
</dbReference>
<evidence type="ECO:0000256" key="1">
    <source>
        <dbReference type="ARBA" id="ARBA00000085"/>
    </source>
</evidence>
<organism evidence="13 14">
    <name type="scientific">Oceanospirillum sediminis</name>
    <dbReference type="NCBI Taxonomy" id="2760088"/>
    <lineage>
        <taxon>Bacteria</taxon>
        <taxon>Pseudomonadati</taxon>
        <taxon>Pseudomonadota</taxon>
        <taxon>Gammaproteobacteria</taxon>
        <taxon>Oceanospirillales</taxon>
        <taxon>Oceanospirillaceae</taxon>
        <taxon>Oceanospirillum</taxon>
    </lineage>
</organism>
<evidence type="ECO:0000259" key="11">
    <source>
        <dbReference type="PROSITE" id="PS50109"/>
    </source>
</evidence>
<feature type="domain" description="HAMP" evidence="12">
    <location>
        <begin position="178"/>
        <end position="232"/>
    </location>
</feature>
<keyword evidence="7 13" id="KW-0418">Kinase</keyword>
<evidence type="ECO:0000256" key="2">
    <source>
        <dbReference type="ARBA" id="ARBA00004370"/>
    </source>
</evidence>
<comment type="caution">
    <text evidence="13">The sequence shown here is derived from an EMBL/GenBank/DDBJ whole genome shotgun (WGS) entry which is preliminary data.</text>
</comment>
<sequence length="436" mass="49183">MKRARTAKQLTFIYFSILAFAIITFYLAIFEIILEDMEQLTAQNRMKQDAIVAEKQLENLWGKGNKVNSLTIPPFSHVYLDNPIGVSGISVEPTFLDSLSTDIAYEVNTDLIGEGEYEYYIMRTEISLQGEKKFIYLLHLDSVYEQSEEEVFQTQTKQLVLSFALLCLSLWIVLRISEILTAPLSGLSETLARRSAQDLEPIPPPEGVATREVLQLVEQLNQYQNKIHQLLERERAFNRYASHELRTPLMVIKGAVSLLGHSDDPAFIEKQRQRLHHASTEMNDFVSTLLSLTREEDISKLSPRPLRYQELSDILEAHRLLLKDKEVIAEVELDHELQVIIPETSLKILLGNLIKNAFACTEQGRVTLRVEADNISVSDTGTGLDSKPRGVEGFGLGLLIAHDICRKYSWTLSLSNNAEGGCTARIDINNGDIPAP</sequence>
<dbReference type="PROSITE" id="PS50109">
    <property type="entry name" value="HIS_KIN"/>
    <property type="match status" value="1"/>
</dbReference>
<dbReference type="InterPro" id="IPR003594">
    <property type="entry name" value="HATPase_dom"/>
</dbReference>
<dbReference type="InterPro" id="IPR005467">
    <property type="entry name" value="His_kinase_dom"/>
</dbReference>
<evidence type="ECO:0000256" key="5">
    <source>
        <dbReference type="ARBA" id="ARBA00022679"/>
    </source>
</evidence>
<dbReference type="SUPFAM" id="SSF55874">
    <property type="entry name" value="ATPase domain of HSP90 chaperone/DNA topoisomerase II/histidine kinase"/>
    <property type="match status" value="1"/>
</dbReference>
<evidence type="ECO:0000256" key="9">
    <source>
        <dbReference type="ARBA" id="ARBA00023012"/>
    </source>
</evidence>
<dbReference type="SMART" id="SM00387">
    <property type="entry name" value="HATPase_c"/>
    <property type="match status" value="1"/>
</dbReference>
<dbReference type="AlphaFoldDB" id="A0A839IQ52"/>
<dbReference type="PANTHER" id="PTHR45436:SF16">
    <property type="entry name" value="HISTIDINE KINASE"/>
    <property type="match status" value="1"/>
</dbReference>
<feature type="domain" description="Histidine kinase" evidence="11">
    <location>
        <begin position="240"/>
        <end position="432"/>
    </location>
</feature>
<evidence type="ECO:0000259" key="12">
    <source>
        <dbReference type="PROSITE" id="PS50885"/>
    </source>
</evidence>
<dbReference type="CDD" id="cd00082">
    <property type="entry name" value="HisKA"/>
    <property type="match status" value="1"/>
</dbReference>
<dbReference type="EC" id="2.7.13.3" evidence="3"/>
<gene>
    <name evidence="13" type="ORF">H4O21_07020</name>
</gene>
<evidence type="ECO:0000256" key="6">
    <source>
        <dbReference type="ARBA" id="ARBA00022692"/>
    </source>
</evidence>
<name>A0A839IQ52_9GAMM</name>
<keyword evidence="6 10" id="KW-0812">Transmembrane</keyword>
<evidence type="ECO:0000256" key="10">
    <source>
        <dbReference type="SAM" id="Phobius"/>
    </source>
</evidence>
<dbReference type="InterPro" id="IPR036890">
    <property type="entry name" value="HATPase_C_sf"/>
</dbReference>
<dbReference type="PANTHER" id="PTHR45436">
    <property type="entry name" value="SENSOR HISTIDINE KINASE YKOH"/>
    <property type="match status" value="1"/>
</dbReference>
<proteinExistence type="predicted"/>
<dbReference type="SMART" id="SM00388">
    <property type="entry name" value="HisKA"/>
    <property type="match status" value="1"/>
</dbReference>
<evidence type="ECO:0000313" key="13">
    <source>
        <dbReference type="EMBL" id="MBB1486356.1"/>
    </source>
</evidence>
<evidence type="ECO:0000256" key="7">
    <source>
        <dbReference type="ARBA" id="ARBA00022777"/>
    </source>
</evidence>
<evidence type="ECO:0000313" key="14">
    <source>
        <dbReference type="Proteomes" id="UP000565262"/>
    </source>
</evidence>
<dbReference type="InterPro" id="IPR050428">
    <property type="entry name" value="TCS_sensor_his_kinase"/>
</dbReference>
<keyword evidence="14" id="KW-1185">Reference proteome</keyword>
<keyword evidence="4" id="KW-0597">Phosphoprotein</keyword>
<dbReference type="GO" id="GO:0000155">
    <property type="term" value="F:phosphorelay sensor kinase activity"/>
    <property type="evidence" value="ECO:0007669"/>
    <property type="project" value="InterPro"/>
</dbReference>
<keyword evidence="5" id="KW-0808">Transferase</keyword>
<evidence type="ECO:0000256" key="8">
    <source>
        <dbReference type="ARBA" id="ARBA00022989"/>
    </source>
</evidence>
<keyword evidence="8 10" id="KW-1133">Transmembrane helix</keyword>
<comment type="subcellular location">
    <subcellularLocation>
        <location evidence="2">Membrane</location>
    </subcellularLocation>
</comment>
<keyword evidence="9" id="KW-0902">Two-component regulatory system</keyword>
<dbReference type="Gene3D" id="3.30.565.10">
    <property type="entry name" value="Histidine kinase-like ATPase, C-terminal domain"/>
    <property type="match status" value="1"/>
</dbReference>
<protein>
    <recommendedName>
        <fullName evidence="3">histidine kinase</fullName>
        <ecNumber evidence="3">2.7.13.3</ecNumber>
    </recommendedName>
</protein>
<dbReference type="Pfam" id="PF00512">
    <property type="entry name" value="HisKA"/>
    <property type="match status" value="1"/>
</dbReference>
<comment type="catalytic activity">
    <reaction evidence="1">
        <text>ATP + protein L-histidine = ADP + protein N-phospho-L-histidine.</text>
        <dbReference type="EC" id="2.7.13.3"/>
    </reaction>
</comment>
<dbReference type="Proteomes" id="UP000565262">
    <property type="component" value="Unassembled WGS sequence"/>
</dbReference>
<dbReference type="InterPro" id="IPR003660">
    <property type="entry name" value="HAMP_dom"/>
</dbReference>
<dbReference type="Pfam" id="PF02518">
    <property type="entry name" value="HATPase_c"/>
    <property type="match status" value="1"/>
</dbReference>
<dbReference type="GO" id="GO:0005886">
    <property type="term" value="C:plasma membrane"/>
    <property type="evidence" value="ECO:0007669"/>
    <property type="project" value="TreeGrafter"/>
</dbReference>
<evidence type="ECO:0000256" key="3">
    <source>
        <dbReference type="ARBA" id="ARBA00012438"/>
    </source>
</evidence>
<dbReference type="Gene3D" id="1.10.287.130">
    <property type="match status" value="1"/>
</dbReference>
<dbReference type="SUPFAM" id="SSF47384">
    <property type="entry name" value="Homodimeric domain of signal transducing histidine kinase"/>
    <property type="match status" value="1"/>
</dbReference>
<dbReference type="PROSITE" id="PS50885">
    <property type="entry name" value="HAMP"/>
    <property type="match status" value="1"/>
</dbReference>
<feature type="transmembrane region" description="Helical" evidence="10">
    <location>
        <begin position="12"/>
        <end position="34"/>
    </location>
</feature>
<accession>A0A839IQ52</accession>
<dbReference type="EMBL" id="JACJFM010000006">
    <property type="protein sequence ID" value="MBB1486356.1"/>
    <property type="molecule type" value="Genomic_DNA"/>
</dbReference>
<evidence type="ECO:0000256" key="4">
    <source>
        <dbReference type="ARBA" id="ARBA00022553"/>
    </source>
</evidence>